<dbReference type="EMBL" id="WIXP02000010">
    <property type="protein sequence ID" value="KAF6203525.1"/>
    <property type="molecule type" value="Genomic_DNA"/>
</dbReference>
<dbReference type="InterPro" id="IPR050604">
    <property type="entry name" value="PDZ-LIM_domain"/>
</dbReference>
<dbReference type="FunFam" id="2.10.110.10:FF:000008">
    <property type="entry name" value="Paxillin isoform 1"/>
    <property type="match status" value="1"/>
</dbReference>
<dbReference type="AlphaFoldDB" id="A0A6A4J5E1"/>
<dbReference type="PROSITE" id="PS00478">
    <property type="entry name" value="LIM_DOMAIN_1"/>
    <property type="match status" value="1"/>
</dbReference>
<dbReference type="GO" id="GO:0031430">
    <property type="term" value="C:M band"/>
    <property type="evidence" value="ECO:0007669"/>
    <property type="project" value="UniProtKB-SubCell"/>
</dbReference>
<feature type="compositionally biased region" description="Polar residues" evidence="9">
    <location>
        <begin position="15"/>
        <end position="25"/>
    </location>
</feature>
<accession>A0A6A4J5E1</accession>
<dbReference type="GO" id="GO:0046872">
    <property type="term" value="F:metal ion binding"/>
    <property type="evidence" value="ECO:0007669"/>
    <property type="project" value="UniProtKB-KW"/>
</dbReference>
<evidence type="ECO:0000256" key="2">
    <source>
        <dbReference type="ARBA" id="ARBA00022490"/>
    </source>
</evidence>
<dbReference type="GO" id="GO:0003779">
    <property type="term" value="F:actin binding"/>
    <property type="evidence" value="ECO:0007669"/>
    <property type="project" value="TreeGrafter"/>
</dbReference>
<dbReference type="PANTHER" id="PTHR24214:SF62">
    <property type="entry name" value="LEUPAXIN"/>
    <property type="match status" value="1"/>
</dbReference>
<keyword evidence="2" id="KW-0963">Cytoplasm</keyword>
<dbReference type="GO" id="GO:0001725">
    <property type="term" value="C:stress fiber"/>
    <property type="evidence" value="ECO:0007669"/>
    <property type="project" value="TreeGrafter"/>
</dbReference>
<evidence type="ECO:0000256" key="6">
    <source>
        <dbReference type="ARBA" id="ARBA00022949"/>
    </source>
</evidence>
<dbReference type="Proteomes" id="UP000466442">
    <property type="component" value="Unassembled WGS sequence"/>
</dbReference>
<dbReference type="CDD" id="cd08368">
    <property type="entry name" value="LIM"/>
    <property type="match status" value="1"/>
</dbReference>
<sequence>MEKRGKNSVKEENKQSTTAAVESKQMTENLEFKSSEFGTCENCHTNIKGQAVHALGKTWHPEHFICAACKKPISGQVFNVHDGKPFCEQDYSNKFLNKCRSCGLPIKDVTIQALGANWHKEHFVCKSCSTPLAGQGFYERENNPFCQKCFESQFSPKCAACNQAIIDTAMMALGKNYHPGCFKCSKCNKPFANEVAAFQLIDNEPTCPTCAGKLAPACPKSPDKPAP</sequence>
<dbReference type="InterPro" id="IPR001781">
    <property type="entry name" value="Znf_LIM"/>
</dbReference>
<feature type="compositionally biased region" description="Basic and acidic residues" evidence="9">
    <location>
        <begin position="1"/>
        <end position="14"/>
    </location>
</feature>
<evidence type="ECO:0000256" key="5">
    <source>
        <dbReference type="ARBA" id="ARBA00022833"/>
    </source>
</evidence>
<dbReference type="Pfam" id="PF00412">
    <property type="entry name" value="LIM"/>
    <property type="match status" value="3"/>
</dbReference>
<keyword evidence="5" id="KW-0862">Zinc</keyword>
<evidence type="ECO:0000256" key="3">
    <source>
        <dbReference type="ARBA" id="ARBA00022723"/>
    </source>
</evidence>
<evidence type="ECO:0000256" key="7">
    <source>
        <dbReference type="ARBA" id="ARBA00023038"/>
    </source>
</evidence>
<gene>
    <name evidence="11" type="ORF">GE061_001856</name>
</gene>
<dbReference type="GO" id="GO:0051371">
    <property type="term" value="F:muscle alpha-actinin binding"/>
    <property type="evidence" value="ECO:0007669"/>
    <property type="project" value="TreeGrafter"/>
</dbReference>
<dbReference type="PROSITE" id="PS50023">
    <property type="entry name" value="LIM_DOMAIN_2"/>
    <property type="match status" value="3"/>
</dbReference>
<dbReference type="Gene3D" id="2.10.110.10">
    <property type="entry name" value="Cysteine Rich Protein"/>
    <property type="match status" value="3"/>
</dbReference>
<reference evidence="11" key="1">
    <citation type="journal article" date="2021" name="Mol. Ecol. Resour.">
        <title>Apolygus lucorum genome provides insights into omnivorousness and mesophyll feeding.</title>
        <authorList>
            <person name="Liu Y."/>
            <person name="Liu H."/>
            <person name="Wang H."/>
            <person name="Huang T."/>
            <person name="Liu B."/>
            <person name="Yang B."/>
            <person name="Yin L."/>
            <person name="Li B."/>
            <person name="Zhang Y."/>
            <person name="Zhang S."/>
            <person name="Jiang F."/>
            <person name="Zhang X."/>
            <person name="Ren Y."/>
            <person name="Wang B."/>
            <person name="Wang S."/>
            <person name="Lu Y."/>
            <person name="Wu K."/>
            <person name="Fan W."/>
            <person name="Wang G."/>
        </authorList>
    </citation>
    <scope>NUCLEOTIDE SEQUENCE</scope>
    <source>
        <strain evidence="11">12Hb</strain>
    </source>
</reference>
<dbReference type="GO" id="GO:0030036">
    <property type="term" value="P:actin cytoskeleton organization"/>
    <property type="evidence" value="ECO:0007669"/>
    <property type="project" value="TreeGrafter"/>
</dbReference>
<keyword evidence="4" id="KW-0677">Repeat</keyword>
<dbReference type="SUPFAM" id="SSF57716">
    <property type="entry name" value="Glucocorticoid receptor-like (DNA-binding domain)"/>
    <property type="match status" value="3"/>
</dbReference>
<keyword evidence="3" id="KW-0479">Metal-binding</keyword>
<feature type="region of interest" description="Disordered" evidence="9">
    <location>
        <begin position="1"/>
        <end position="25"/>
    </location>
</feature>
<keyword evidence="6" id="KW-0965">Cell junction</keyword>
<dbReference type="GO" id="GO:0055120">
    <property type="term" value="C:striated muscle dense body"/>
    <property type="evidence" value="ECO:0007669"/>
    <property type="project" value="UniProtKB-ARBA"/>
</dbReference>
<dbReference type="GO" id="GO:0005912">
    <property type="term" value="C:adherens junction"/>
    <property type="evidence" value="ECO:0007669"/>
    <property type="project" value="TreeGrafter"/>
</dbReference>
<dbReference type="GO" id="GO:0061061">
    <property type="term" value="P:muscle structure development"/>
    <property type="evidence" value="ECO:0007669"/>
    <property type="project" value="TreeGrafter"/>
</dbReference>
<keyword evidence="7" id="KW-0440">LIM domain</keyword>
<dbReference type="FunFam" id="2.10.110.10:FF:000009">
    <property type="entry name" value="Paxillin isoform 1"/>
    <property type="match status" value="1"/>
</dbReference>
<dbReference type="GO" id="GO:0030018">
    <property type="term" value="C:Z disc"/>
    <property type="evidence" value="ECO:0007669"/>
    <property type="project" value="TreeGrafter"/>
</dbReference>
<organism evidence="11 12">
    <name type="scientific">Apolygus lucorum</name>
    <name type="common">Small green plant bug</name>
    <name type="synonym">Lygocoris lucorum</name>
    <dbReference type="NCBI Taxonomy" id="248454"/>
    <lineage>
        <taxon>Eukaryota</taxon>
        <taxon>Metazoa</taxon>
        <taxon>Ecdysozoa</taxon>
        <taxon>Arthropoda</taxon>
        <taxon>Hexapoda</taxon>
        <taxon>Insecta</taxon>
        <taxon>Pterygota</taxon>
        <taxon>Neoptera</taxon>
        <taxon>Paraneoptera</taxon>
        <taxon>Hemiptera</taxon>
        <taxon>Heteroptera</taxon>
        <taxon>Panheteroptera</taxon>
        <taxon>Cimicomorpha</taxon>
        <taxon>Miridae</taxon>
        <taxon>Mirini</taxon>
        <taxon>Apolygus</taxon>
    </lineage>
</organism>
<keyword evidence="12" id="KW-1185">Reference proteome</keyword>
<dbReference type="SMART" id="SM00132">
    <property type="entry name" value="LIM"/>
    <property type="match status" value="3"/>
</dbReference>
<dbReference type="GO" id="GO:0031941">
    <property type="term" value="C:filamentous actin"/>
    <property type="evidence" value="ECO:0007669"/>
    <property type="project" value="TreeGrafter"/>
</dbReference>
<name>A0A6A4J5E1_APOLU</name>
<comment type="subcellular location">
    <subcellularLocation>
        <location evidence="1">Cell junction</location>
    </subcellularLocation>
    <subcellularLocation>
        <location evidence="8">Cytoplasm</location>
        <location evidence="8">Myofibril</location>
        <location evidence="8">Sarcomere</location>
        <location evidence="8">M line</location>
    </subcellularLocation>
</comment>
<proteinExistence type="predicted"/>
<evidence type="ECO:0000256" key="1">
    <source>
        <dbReference type="ARBA" id="ARBA00004282"/>
    </source>
</evidence>
<protein>
    <recommendedName>
        <fullName evidence="10">LIM zinc-binding domain-containing protein</fullName>
    </recommendedName>
</protein>
<evidence type="ECO:0000259" key="10">
    <source>
        <dbReference type="PROSITE" id="PS50023"/>
    </source>
</evidence>
<evidence type="ECO:0000256" key="4">
    <source>
        <dbReference type="ARBA" id="ARBA00022737"/>
    </source>
</evidence>
<evidence type="ECO:0000313" key="12">
    <source>
        <dbReference type="Proteomes" id="UP000466442"/>
    </source>
</evidence>
<evidence type="ECO:0000256" key="8">
    <source>
        <dbReference type="ARBA" id="ARBA00037833"/>
    </source>
</evidence>
<evidence type="ECO:0000313" key="11">
    <source>
        <dbReference type="EMBL" id="KAF6203525.1"/>
    </source>
</evidence>
<feature type="domain" description="LIM zinc-binding" evidence="10">
    <location>
        <begin position="97"/>
        <end position="156"/>
    </location>
</feature>
<comment type="caution">
    <text evidence="11">The sequence shown here is derived from an EMBL/GenBank/DDBJ whole genome shotgun (WGS) entry which is preliminary data.</text>
</comment>
<evidence type="ECO:0000256" key="9">
    <source>
        <dbReference type="SAM" id="MobiDB-lite"/>
    </source>
</evidence>
<feature type="domain" description="LIM zinc-binding" evidence="10">
    <location>
        <begin position="38"/>
        <end position="96"/>
    </location>
</feature>
<dbReference type="OrthoDB" id="1112565at2759"/>
<feature type="domain" description="LIM zinc-binding" evidence="10">
    <location>
        <begin position="157"/>
        <end position="217"/>
    </location>
</feature>
<dbReference type="PANTHER" id="PTHR24214">
    <property type="entry name" value="PDZ AND LIM DOMAIN PROTEIN ZASP"/>
    <property type="match status" value="1"/>
</dbReference>